<proteinExistence type="predicted"/>
<dbReference type="EMBL" id="JAKKPZ010000123">
    <property type="protein sequence ID" value="KAI1701234.1"/>
    <property type="molecule type" value="Genomic_DNA"/>
</dbReference>
<organism evidence="1 2">
    <name type="scientific">Ditylenchus destructor</name>
    <dbReference type="NCBI Taxonomy" id="166010"/>
    <lineage>
        <taxon>Eukaryota</taxon>
        <taxon>Metazoa</taxon>
        <taxon>Ecdysozoa</taxon>
        <taxon>Nematoda</taxon>
        <taxon>Chromadorea</taxon>
        <taxon>Rhabditida</taxon>
        <taxon>Tylenchina</taxon>
        <taxon>Tylenchomorpha</taxon>
        <taxon>Sphaerularioidea</taxon>
        <taxon>Anguinidae</taxon>
        <taxon>Anguininae</taxon>
        <taxon>Ditylenchus</taxon>
    </lineage>
</organism>
<accession>A0AAD4MND5</accession>
<dbReference type="AlphaFoldDB" id="A0AAD4MND5"/>
<reference evidence="1" key="1">
    <citation type="submission" date="2022-01" db="EMBL/GenBank/DDBJ databases">
        <title>Genome Sequence Resource for Two Populations of Ditylenchus destructor, the Migratory Endoparasitic Phytonematode.</title>
        <authorList>
            <person name="Zhang H."/>
            <person name="Lin R."/>
            <person name="Xie B."/>
        </authorList>
    </citation>
    <scope>NUCLEOTIDE SEQUENCE</scope>
    <source>
        <strain evidence="1">BazhouSP</strain>
    </source>
</reference>
<protein>
    <submittedName>
        <fullName evidence="1">Uncharacterized protein</fullName>
    </submittedName>
</protein>
<comment type="caution">
    <text evidence="1">The sequence shown here is derived from an EMBL/GenBank/DDBJ whole genome shotgun (WGS) entry which is preliminary data.</text>
</comment>
<name>A0AAD4MND5_9BILA</name>
<gene>
    <name evidence="1" type="ORF">DdX_16193</name>
</gene>
<evidence type="ECO:0000313" key="2">
    <source>
        <dbReference type="Proteomes" id="UP001201812"/>
    </source>
</evidence>
<sequence>MTCLNLNPFHTYGFHTAKLTENDMLEFESISHMWKNGELWFVVWDPKNDTETAYVSSAFNTIFSRLKLLGLREVTLRESNFKFVPELAYESIYRNAEVLNVRNFFEDLNAPSVLNLIKSKYKSPDSRTCFVYHYSFQAMQLGEMLKTIRFAFTKSIIPHSYILAVVQMNRYVFSKIYQQVYPRGLEMDEFRLENKTTKEALQLKKFTTNELNSRFNIQVTPDKCSTVFLLERFSL</sequence>
<keyword evidence="2" id="KW-1185">Reference proteome</keyword>
<dbReference type="Proteomes" id="UP001201812">
    <property type="component" value="Unassembled WGS sequence"/>
</dbReference>
<evidence type="ECO:0000313" key="1">
    <source>
        <dbReference type="EMBL" id="KAI1701234.1"/>
    </source>
</evidence>